<organism evidence="6 7">
    <name type="scientific">candidate division WOR-1 bacterium RIFOXYB2_FULL_37_13</name>
    <dbReference type="NCBI Taxonomy" id="1802579"/>
    <lineage>
        <taxon>Bacteria</taxon>
        <taxon>Bacillati</taxon>
        <taxon>Saganbacteria</taxon>
    </lineage>
</organism>
<dbReference type="SUPFAM" id="SSF53448">
    <property type="entry name" value="Nucleotide-diphospho-sugar transferases"/>
    <property type="match status" value="1"/>
</dbReference>
<dbReference type="InterPro" id="IPR029044">
    <property type="entry name" value="Nucleotide-diphossugar_trans"/>
</dbReference>
<feature type="domain" description="Glycosyltransferase 2-like" evidence="5">
    <location>
        <begin position="4"/>
        <end position="128"/>
    </location>
</feature>
<comment type="pathway">
    <text evidence="1">Cell wall biogenesis; cell wall polysaccharide biosynthesis.</text>
</comment>
<protein>
    <recommendedName>
        <fullName evidence="5">Glycosyltransferase 2-like domain-containing protein</fullName>
    </recommendedName>
</protein>
<dbReference type="STRING" id="1802579.A2310_07495"/>
<evidence type="ECO:0000313" key="7">
    <source>
        <dbReference type="Proteomes" id="UP000178417"/>
    </source>
</evidence>
<dbReference type="EMBL" id="MEUB01000027">
    <property type="protein sequence ID" value="OGC22591.1"/>
    <property type="molecule type" value="Genomic_DNA"/>
</dbReference>
<evidence type="ECO:0000256" key="4">
    <source>
        <dbReference type="ARBA" id="ARBA00022679"/>
    </source>
</evidence>
<evidence type="ECO:0000256" key="2">
    <source>
        <dbReference type="ARBA" id="ARBA00006739"/>
    </source>
</evidence>
<dbReference type="GO" id="GO:0016757">
    <property type="term" value="F:glycosyltransferase activity"/>
    <property type="evidence" value="ECO:0007669"/>
    <property type="project" value="UniProtKB-KW"/>
</dbReference>
<evidence type="ECO:0000259" key="5">
    <source>
        <dbReference type="Pfam" id="PF00535"/>
    </source>
</evidence>
<evidence type="ECO:0000313" key="6">
    <source>
        <dbReference type="EMBL" id="OGC22591.1"/>
    </source>
</evidence>
<proteinExistence type="inferred from homology"/>
<comment type="similarity">
    <text evidence="2">Belongs to the glycosyltransferase 2 family.</text>
</comment>
<dbReference type="AlphaFoldDB" id="A0A1F4SQ89"/>
<keyword evidence="3" id="KW-0328">Glycosyltransferase</keyword>
<dbReference type="Proteomes" id="UP000178417">
    <property type="component" value="Unassembled WGS sequence"/>
</dbReference>
<dbReference type="PANTHER" id="PTHR43179:SF12">
    <property type="entry name" value="GALACTOFURANOSYLTRANSFERASE GLFT2"/>
    <property type="match status" value="1"/>
</dbReference>
<evidence type="ECO:0000256" key="3">
    <source>
        <dbReference type="ARBA" id="ARBA00022676"/>
    </source>
</evidence>
<reference evidence="6 7" key="1">
    <citation type="journal article" date="2016" name="Nat. Commun.">
        <title>Thousands of microbial genomes shed light on interconnected biogeochemical processes in an aquifer system.</title>
        <authorList>
            <person name="Anantharaman K."/>
            <person name="Brown C.T."/>
            <person name="Hug L.A."/>
            <person name="Sharon I."/>
            <person name="Castelle C.J."/>
            <person name="Probst A.J."/>
            <person name="Thomas B.C."/>
            <person name="Singh A."/>
            <person name="Wilkins M.J."/>
            <person name="Karaoz U."/>
            <person name="Brodie E.L."/>
            <person name="Williams K.H."/>
            <person name="Hubbard S.S."/>
            <person name="Banfield J.F."/>
        </authorList>
    </citation>
    <scope>NUCLEOTIDE SEQUENCE [LARGE SCALE GENOMIC DNA]</scope>
</reference>
<dbReference type="PANTHER" id="PTHR43179">
    <property type="entry name" value="RHAMNOSYLTRANSFERASE WBBL"/>
    <property type="match status" value="1"/>
</dbReference>
<comment type="caution">
    <text evidence="6">The sequence shown here is derived from an EMBL/GenBank/DDBJ whole genome shotgun (WGS) entry which is preliminary data.</text>
</comment>
<sequence>MKYSFVVPCTDRISDLQSCIVSIEKAHKYVKSIEIEIVVVFNGGVDGSQHIKTEFSELVFFHTIKEMGASKARNYGCQKSTGDYLIFVDDDAVIKYDFLAILLTHLSDSLAQVFCGKILNILDQTPYTDVFRDNNKKYLKRMDYYYFMASAVVIKKEIFEKIGLFDEKFGPGAQYFTAEESDLFFRLIQSGEKILYLPDLVVFHPVLIETAPNKVFRYAYASGAMFAKQIFSDKAYSIVYLFFFSRTVLKSFIRSLQNIISPKSLMNKNKRFQYAAVFRGIIKGFIEYIHNEKIKPMFKEKR</sequence>
<dbReference type="InterPro" id="IPR001173">
    <property type="entry name" value="Glyco_trans_2-like"/>
</dbReference>
<dbReference type="Pfam" id="PF00535">
    <property type="entry name" value="Glycos_transf_2"/>
    <property type="match status" value="1"/>
</dbReference>
<evidence type="ECO:0000256" key="1">
    <source>
        <dbReference type="ARBA" id="ARBA00004776"/>
    </source>
</evidence>
<name>A0A1F4SQ89_UNCSA</name>
<gene>
    <name evidence="6" type="ORF">A2310_07495</name>
</gene>
<keyword evidence="4" id="KW-0808">Transferase</keyword>
<dbReference type="Gene3D" id="3.90.550.10">
    <property type="entry name" value="Spore Coat Polysaccharide Biosynthesis Protein SpsA, Chain A"/>
    <property type="match status" value="1"/>
</dbReference>
<accession>A0A1F4SQ89</accession>